<proteinExistence type="predicted"/>
<evidence type="ECO:0000256" key="1">
    <source>
        <dbReference type="ARBA" id="ARBA00004123"/>
    </source>
</evidence>
<feature type="domain" description="AP2/ERF" evidence="7">
    <location>
        <begin position="334"/>
        <end position="390"/>
    </location>
</feature>
<comment type="subcellular location">
    <subcellularLocation>
        <location evidence="1">Nucleus</location>
    </subcellularLocation>
</comment>
<keyword evidence="3" id="KW-0238">DNA-binding</keyword>
<dbReference type="InterPro" id="IPR001471">
    <property type="entry name" value="AP2/ERF_dom"/>
</dbReference>
<dbReference type="PANTHER" id="PTHR32467">
    <property type="entry name" value="AP2-LIKE ETHYLENE-RESPONSIVE TRANSCRIPTION FACTOR"/>
    <property type="match status" value="1"/>
</dbReference>
<dbReference type="CDD" id="cd00018">
    <property type="entry name" value="AP2"/>
    <property type="match status" value="2"/>
</dbReference>
<keyword evidence="2" id="KW-0805">Transcription regulation</keyword>
<dbReference type="SUPFAM" id="SSF54171">
    <property type="entry name" value="DNA-binding domain"/>
    <property type="match status" value="2"/>
</dbReference>
<evidence type="ECO:0000256" key="5">
    <source>
        <dbReference type="ARBA" id="ARBA00023242"/>
    </source>
</evidence>
<protein>
    <recommendedName>
        <fullName evidence="7">AP2/ERF domain-containing protein</fullName>
    </recommendedName>
</protein>
<gene>
    <name evidence="8" type="ORF">WJX75_003287</name>
</gene>
<name>A0ABR2YPI4_9CHLO</name>
<evidence type="ECO:0000256" key="4">
    <source>
        <dbReference type="ARBA" id="ARBA00023163"/>
    </source>
</evidence>
<dbReference type="InterPro" id="IPR036955">
    <property type="entry name" value="AP2/ERF_dom_sf"/>
</dbReference>
<reference evidence="8 9" key="1">
    <citation type="journal article" date="2024" name="Nat. Commun.">
        <title>Phylogenomics reveals the evolutionary origins of lichenization in chlorophyte algae.</title>
        <authorList>
            <person name="Puginier C."/>
            <person name="Libourel C."/>
            <person name="Otte J."/>
            <person name="Skaloud P."/>
            <person name="Haon M."/>
            <person name="Grisel S."/>
            <person name="Petersen M."/>
            <person name="Berrin J.G."/>
            <person name="Delaux P.M."/>
            <person name="Dal Grande F."/>
            <person name="Keller J."/>
        </authorList>
    </citation>
    <scope>NUCLEOTIDE SEQUENCE [LARGE SCALE GENOMIC DNA]</scope>
    <source>
        <strain evidence="8 9">SAG 216-7</strain>
    </source>
</reference>
<dbReference type="Proteomes" id="UP001491310">
    <property type="component" value="Unassembled WGS sequence"/>
</dbReference>
<accession>A0ABR2YPI4</accession>
<evidence type="ECO:0000256" key="2">
    <source>
        <dbReference type="ARBA" id="ARBA00023015"/>
    </source>
</evidence>
<dbReference type="SMART" id="SM00380">
    <property type="entry name" value="AP2"/>
    <property type="match status" value="2"/>
</dbReference>
<dbReference type="Gene3D" id="3.30.730.10">
    <property type="entry name" value="AP2/ERF domain"/>
    <property type="match status" value="2"/>
</dbReference>
<evidence type="ECO:0000259" key="7">
    <source>
        <dbReference type="PROSITE" id="PS51032"/>
    </source>
</evidence>
<sequence length="447" mass="48043">MEKRSELLMQSIISDFGISEEEMSAIGEGHPAQWPMALSHLSPMTLAAASLPTSTALSKPLLLKFGHPQQSLLSAESNQPPTQDALSSMPLISTVIALPSLSSGVRDMGTGVSPFPSQNMTLCSAPTGGRRLERGAQVDAHARSADNLQVETGSPGDARKRTKVNPQPSSRARFPKDAPSESAVRHMARSAQTALQEVSGKESPESGTSVNAGADSGPGKSAARGRSGKSAKVVKDRSSQYRGVTKHRRSGRWEAHLWVKELGRQVYLGGYENEEHAAEAYDVAALKCKGPRVRTNFPLSRYSDLTECMGGISVEELIMAVRRQSQGFSRGTSAFRGVTHHPSGRWEARIGVPGSKHIYLGLFTGEREAAKAYDRALVRLRGTAAATNFALSDYRSDLADYHKMQQKVLQADGAASANLLSPNSGEFERWIKVGLDAPAEKSTESSC</sequence>
<keyword evidence="9" id="KW-1185">Reference proteome</keyword>
<dbReference type="EMBL" id="JALJOT010000007">
    <property type="protein sequence ID" value="KAK9908818.1"/>
    <property type="molecule type" value="Genomic_DNA"/>
</dbReference>
<comment type="caution">
    <text evidence="8">The sequence shown here is derived from an EMBL/GenBank/DDBJ whole genome shotgun (WGS) entry which is preliminary data.</text>
</comment>
<feature type="region of interest" description="Disordered" evidence="6">
    <location>
        <begin position="136"/>
        <end position="247"/>
    </location>
</feature>
<evidence type="ECO:0000256" key="6">
    <source>
        <dbReference type="SAM" id="MobiDB-lite"/>
    </source>
</evidence>
<dbReference type="InterPro" id="IPR016177">
    <property type="entry name" value="DNA-bd_dom_sf"/>
</dbReference>
<evidence type="ECO:0000313" key="9">
    <source>
        <dbReference type="Proteomes" id="UP001491310"/>
    </source>
</evidence>
<dbReference type="Pfam" id="PF00847">
    <property type="entry name" value="AP2"/>
    <property type="match status" value="1"/>
</dbReference>
<feature type="domain" description="AP2/ERF" evidence="7">
    <location>
        <begin position="240"/>
        <end position="298"/>
    </location>
</feature>
<keyword evidence="5" id="KW-0539">Nucleus</keyword>
<dbReference type="PANTHER" id="PTHR32467:SF90">
    <property type="entry name" value="AP2-LIKE ETHYLENE-RESPONSIVE TRANSCRIPTION FACTOR AIL1"/>
    <property type="match status" value="1"/>
</dbReference>
<keyword evidence="4" id="KW-0804">Transcription</keyword>
<evidence type="ECO:0000256" key="3">
    <source>
        <dbReference type="ARBA" id="ARBA00023125"/>
    </source>
</evidence>
<evidence type="ECO:0000313" key="8">
    <source>
        <dbReference type="EMBL" id="KAK9908818.1"/>
    </source>
</evidence>
<organism evidence="8 9">
    <name type="scientific">Coccomyxa subellipsoidea</name>
    <dbReference type="NCBI Taxonomy" id="248742"/>
    <lineage>
        <taxon>Eukaryota</taxon>
        <taxon>Viridiplantae</taxon>
        <taxon>Chlorophyta</taxon>
        <taxon>core chlorophytes</taxon>
        <taxon>Trebouxiophyceae</taxon>
        <taxon>Trebouxiophyceae incertae sedis</taxon>
        <taxon>Coccomyxaceae</taxon>
        <taxon>Coccomyxa</taxon>
    </lineage>
</organism>
<dbReference type="PROSITE" id="PS51032">
    <property type="entry name" value="AP2_ERF"/>
    <property type="match status" value="2"/>
</dbReference>
<dbReference type="PRINTS" id="PR00367">
    <property type="entry name" value="ETHRSPELEMNT"/>
</dbReference>